<gene>
    <name evidence="3" type="ORF">BECKDK2373B_GA0170837_109122</name>
</gene>
<accession>A0A450T1N2</accession>
<evidence type="ECO:0000259" key="2">
    <source>
        <dbReference type="PROSITE" id="PS50943"/>
    </source>
</evidence>
<proteinExistence type="inferred from homology"/>
<organism evidence="3">
    <name type="scientific">Candidatus Kentrum sp. DK</name>
    <dbReference type="NCBI Taxonomy" id="2126562"/>
    <lineage>
        <taxon>Bacteria</taxon>
        <taxon>Pseudomonadati</taxon>
        <taxon>Pseudomonadota</taxon>
        <taxon>Gammaproteobacteria</taxon>
        <taxon>Candidatus Kentrum</taxon>
    </lineage>
</organism>
<dbReference type="Gene3D" id="1.10.260.40">
    <property type="entry name" value="lambda repressor-like DNA-binding domains"/>
    <property type="match status" value="1"/>
</dbReference>
<dbReference type="InterPro" id="IPR010982">
    <property type="entry name" value="Lambda_DNA-bd_dom_sf"/>
</dbReference>
<feature type="domain" description="HTH cro/C1-type" evidence="2">
    <location>
        <begin position="15"/>
        <end position="67"/>
    </location>
</feature>
<name>A0A450T1N2_9GAMM</name>
<sequence length="399" mass="46275">MNQTIPVNPEVLHWARVSVHLSLEEVAERIKRDVREIDAWERGEASPTYAQLETLAYKIYERPLALFFFPEPPEEETIDQAFRTLPEQALERIPSRLRLLLRKARVLQMNLAELYDGSNPAANNILRNLRFAPSVAATRMAERVRAYLSIELTEQQSWRGEDDALTHWRDALEAHGVFVFKDSFNPPGRKKPEIQDSPFSGFCLHDLEFPVIYLDNNKSKTRQIFTLFHELAHLLMGTGGVDTRQDDYIEFLTGDDKRIEVLCNRFAAEFLVPSGDFRTHSAGMAMDDHDIGNLAKQYWVSRETILRKLLDQKRVSQAEYERRARQWRDEYRDNRGAGPGGGHHYNTKGAYLGERYIEAVFRHYHQGRISMEQTADYLGAKTKHLPKVEAWLFERGVRS</sequence>
<comment type="similarity">
    <text evidence="1">Belongs to the short-chain fatty acyl-CoA assimilation regulator (ScfR) family.</text>
</comment>
<dbReference type="EMBL" id="CAADEX010000091">
    <property type="protein sequence ID" value="VFJ60340.1"/>
    <property type="molecule type" value="Genomic_DNA"/>
</dbReference>
<dbReference type="CDD" id="cd00093">
    <property type="entry name" value="HTH_XRE"/>
    <property type="match status" value="1"/>
</dbReference>
<protein>
    <submittedName>
        <fullName evidence="3">Zn-dependent peptidase ImmA, M78 family</fullName>
    </submittedName>
</protein>
<dbReference type="GO" id="GO:0003677">
    <property type="term" value="F:DNA binding"/>
    <property type="evidence" value="ECO:0007669"/>
    <property type="project" value="InterPro"/>
</dbReference>
<dbReference type="PANTHER" id="PTHR43236:SF2">
    <property type="entry name" value="BLL0069 PROTEIN"/>
    <property type="match status" value="1"/>
</dbReference>
<dbReference type="SUPFAM" id="SSF47413">
    <property type="entry name" value="lambda repressor-like DNA-binding domains"/>
    <property type="match status" value="1"/>
</dbReference>
<dbReference type="InterPro" id="IPR010359">
    <property type="entry name" value="IrrE_HExxH"/>
</dbReference>
<dbReference type="InterPro" id="IPR052345">
    <property type="entry name" value="Rad_response_metalloprotease"/>
</dbReference>
<dbReference type="InterPro" id="IPR001387">
    <property type="entry name" value="Cro/C1-type_HTH"/>
</dbReference>
<dbReference type="PANTHER" id="PTHR43236">
    <property type="entry name" value="ANTITOXIN HIGA1"/>
    <property type="match status" value="1"/>
</dbReference>
<reference evidence="3" key="1">
    <citation type="submission" date="2019-02" db="EMBL/GenBank/DDBJ databases">
        <authorList>
            <person name="Gruber-Vodicka R. H."/>
            <person name="Seah K. B. B."/>
        </authorList>
    </citation>
    <scope>NUCLEOTIDE SEQUENCE</scope>
    <source>
        <strain evidence="3">BECK_DK47</strain>
    </source>
</reference>
<evidence type="ECO:0000256" key="1">
    <source>
        <dbReference type="ARBA" id="ARBA00007227"/>
    </source>
</evidence>
<dbReference type="Pfam" id="PF06114">
    <property type="entry name" value="Peptidase_M78"/>
    <property type="match status" value="1"/>
</dbReference>
<dbReference type="AlphaFoldDB" id="A0A450T1N2"/>
<dbReference type="Gene3D" id="1.10.10.2910">
    <property type="match status" value="1"/>
</dbReference>
<dbReference type="PROSITE" id="PS50943">
    <property type="entry name" value="HTH_CROC1"/>
    <property type="match status" value="1"/>
</dbReference>
<evidence type="ECO:0000313" key="3">
    <source>
        <dbReference type="EMBL" id="VFJ60340.1"/>
    </source>
</evidence>